<keyword evidence="2" id="KW-1185">Reference proteome</keyword>
<protein>
    <submittedName>
        <fullName evidence="1">Uncharacterized protein</fullName>
    </submittedName>
</protein>
<organism evidence="1 2">
    <name type="scientific">Gordonia phage GMA3</name>
    <dbReference type="NCBI Taxonomy" id="1647284"/>
    <lineage>
        <taxon>Viruses</taxon>
        <taxon>Duplodnaviria</taxon>
        <taxon>Heunggongvirae</taxon>
        <taxon>Uroviricota</taxon>
        <taxon>Caudoviricetes</taxon>
        <taxon>Gamtrevirus</taxon>
        <taxon>Gamtrevirus GMA3</taxon>
    </lineage>
</organism>
<dbReference type="Proteomes" id="UP000204451">
    <property type="component" value="Segment"/>
</dbReference>
<reference evidence="1 2" key="1">
    <citation type="journal article" date="2015" name="PLoS ONE">
        <title>Lysis to Kill: Evaluation of the Lytic Abilities, and Genomics of Nine Bacteriophages Infective for Gordonia spp. and Their Potential Use in Activated Sludge Foam Biocontrol.</title>
        <authorList>
            <person name="Dyson Z.A."/>
            <person name="Tucci J."/>
            <person name="Seviour R.J."/>
            <person name="Petrovski S."/>
        </authorList>
    </citation>
    <scope>NUCLEOTIDE SEQUENCE [LARGE SCALE GENOMIC DNA]</scope>
</reference>
<dbReference type="KEGG" id="vg:26516970"/>
<evidence type="ECO:0000313" key="2">
    <source>
        <dbReference type="Proteomes" id="UP000204451"/>
    </source>
</evidence>
<name>A0A0K0NKN6_9CAUD</name>
<sequence>MKFEGMPSGANAVFTLSTGQKIFADDWQYDDENKWILVCQEKRMSTCLNVDHIVAFNFVHKNYCPPVGHIVASENGEPPHFYGT</sequence>
<accession>A0A0K0NKN6</accession>
<proteinExistence type="predicted"/>
<dbReference type="RefSeq" id="YP_009188667.1">
    <property type="nucleotide sequence ID" value="NC_028668.1"/>
</dbReference>
<dbReference type="GeneID" id="26516970"/>
<dbReference type="EMBL" id="KR063279">
    <property type="protein sequence ID" value="AKL88276.1"/>
    <property type="molecule type" value="Genomic_DNA"/>
</dbReference>
<evidence type="ECO:0000313" key="1">
    <source>
        <dbReference type="EMBL" id="AKL88276.1"/>
    </source>
</evidence>
<gene>
    <name evidence="1" type="ORF">GMA3_99</name>
</gene>